<name>A0ABU1JMF6_9PROT</name>
<feature type="domain" description="Haem-binding uptake Tiki superfamily ChaN" evidence="2">
    <location>
        <begin position="35"/>
        <end position="239"/>
    </location>
</feature>
<dbReference type="Pfam" id="PF04187">
    <property type="entry name" value="Cofac_haem_bdg"/>
    <property type="match status" value="1"/>
</dbReference>
<dbReference type="InterPro" id="IPR007314">
    <property type="entry name" value="Cofac_haem-bd_dom"/>
</dbReference>
<keyword evidence="1" id="KW-0732">Signal</keyword>
<protein>
    <submittedName>
        <fullName evidence="3">Iron-regulated protein</fullName>
    </submittedName>
</protein>
<evidence type="ECO:0000259" key="2">
    <source>
        <dbReference type="Pfam" id="PF04187"/>
    </source>
</evidence>
<dbReference type="CDD" id="cd14727">
    <property type="entry name" value="ChanN-like"/>
    <property type="match status" value="1"/>
</dbReference>
<accession>A0ABU1JMF6</accession>
<dbReference type="RefSeq" id="WP_309793808.1">
    <property type="nucleotide sequence ID" value="NZ_JAVDPW010000003.1"/>
</dbReference>
<gene>
    <name evidence="3" type="ORF">E9232_002038</name>
</gene>
<reference evidence="3 4" key="1">
    <citation type="submission" date="2023-07" db="EMBL/GenBank/DDBJ databases">
        <title>Sorghum-associated microbial communities from plants grown in Nebraska, USA.</title>
        <authorList>
            <person name="Schachtman D."/>
        </authorList>
    </citation>
    <scope>NUCLEOTIDE SEQUENCE [LARGE SCALE GENOMIC DNA]</scope>
    <source>
        <strain evidence="3 4">584</strain>
    </source>
</reference>
<feature type="signal peptide" evidence="1">
    <location>
        <begin position="1"/>
        <end position="24"/>
    </location>
</feature>
<evidence type="ECO:0000256" key="1">
    <source>
        <dbReference type="SAM" id="SignalP"/>
    </source>
</evidence>
<sequence length="252" mass="26974">MQMRRKSLGLASAALLGWLAAGCAATPAAPVAVQAESGVVLLGETHDRAADHQWQLARIEALYAGQPHLAIGLEMVPRSRQAALDDWSAGRLDEAQFLQAVDWQNSWGFDYALYRPVFDFARVHRIPLVALNVDRTVVRAVAKDGWTALAAWPDLALGRPAAPSPDYNRYLAAAFAGHGQARDGDALNRGFGRFVAVQLLWDRAMAVRVAAARAAGVPLVVVLAGSGHVRDGWGIPHQLQDLGIASTPLVAP</sequence>
<comment type="caution">
    <text evidence="3">The sequence shown here is derived from an EMBL/GenBank/DDBJ whole genome shotgun (WGS) entry which is preliminary data.</text>
</comment>
<dbReference type="PROSITE" id="PS51257">
    <property type="entry name" value="PROKAR_LIPOPROTEIN"/>
    <property type="match status" value="1"/>
</dbReference>
<feature type="chain" id="PRO_5046314302" evidence="1">
    <location>
        <begin position="25"/>
        <end position="252"/>
    </location>
</feature>
<organism evidence="3 4">
    <name type="scientific">Inquilinus ginsengisoli</name>
    <dbReference type="NCBI Taxonomy" id="363840"/>
    <lineage>
        <taxon>Bacteria</taxon>
        <taxon>Pseudomonadati</taxon>
        <taxon>Pseudomonadota</taxon>
        <taxon>Alphaproteobacteria</taxon>
        <taxon>Rhodospirillales</taxon>
        <taxon>Rhodospirillaceae</taxon>
        <taxon>Inquilinus</taxon>
    </lineage>
</organism>
<keyword evidence="4" id="KW-1185">Reference proteome</keyword>
<dbReference type="Gene3D" id="3.40.50.11550">
    <property type="match status" value="1"/>
</dbReference>
<dbReference type="SUPFAM" id="SSF159501">
    <property type="entry name" value="EreA/ChaN-like"/>
    <property type="match status" value="1"/>
</dbReference>
<dbReference type="EMBL" id="JAVDPW010000003">
    <property type="protein sequence ID" value="MDR6289523.1"/>
    <property type="molecule type" value="Genomic_DNA"/>
</dbReference>
<proteinExistence type="predicted"/>
<dbReference type="Proteomes" id="UP001262410">
    <property type="component" value="Unassembled WGS sequence"/>
</dbReference>
<evidence type="ECO:0000313" key="4">
    <source>
        <dbReference type="Proteomes" id="UP001262410"/>
    </source>
</evidence>
<evidence type="ECO:0000313" key="3">
    <source>
        <dbReference type="EMBL" id="MDR6289523.1"/>
    </source>
</evidence>